<keyword evidence="1" id="KW-0418">Kinase</keyword>
<name>V7HXH7_9LACO</name>
<evidence type="ECO:0000313" key="2">
    <source>
        <dbReference type="Proteomes" id="UP000018559"/>
    </source>
</evidence>
<accession>V7HXH7</accession>
<proteinExistence type="predicted"/>
<dbReference type="AlphaFoldDB" id="V7HXH7"/>
<dbReference type="EMBL" id="AWWH01000158">
    <property type="protein sequence ID" value="ETA73751.1"/>
    <property type="molecule type" value="Genomic_DNA"/>
</dbReference>
<gene>
    <name evidence="1" type="ORF">LEQ_0054c</name>
</gene>
<dbReference type="GO" id="GO:0004674">
    <property type="term" value="F:protein serine/threonine kinase activity"/>
    <property type="evidence" value="ECO:0007669"/>
    <property type="project" value="UniProtKB-KW"/>
</dbReference>
<dbReference type="RefSeq" id="WP_023860001.1">
    <property type="nucleotide sequence ID" value="NZ_AWWH01000158.1"/>
</dbReference>
<protein>
    <submittedName>
        <fullName evidence="1">Serine/threonine protein kinase</fullName>
    </submittedName>
</protein>
<reference evidence="1 2" key="1">
    <citation type="journal article" date="2014" name="Genome Announc.">
        <title>The Genome of the Predominant Equine Lactobacillus Species, Lactobacillus equi, Is Reflective of Its Lifestyle Adaptations to an Herbivorous Host.</title>
        <authorList>
            <person name="O'Donnell M.M."/>
            <person name="Harris H.M."/>
            <person name="O'Toole P.W."/>
            <person name="Ross R.P."/>
        </authorList>
    </citation>
    <scope>NUCLEOTIDE SEQUENCE [LARGE SCALE GENOMIC DNA]</scope>
    <source>
        <strain evidence="1 2">DPC 6820</strain>
    </source>
</reference>
<organism evidence="1 2">
    <name type="scientific">Ligilactobacillus equi DPC 6820</name>
    <dbReference type="NCBI Taxonomy" id="1392007"/>
    <lineage>
        <taxon>Bacteria</taxon>
        <taxon>Bacillati</taxon>
        <taxon>Bacillota</taxon>
        <taxon>Bacilli</taxon>
        <taxon>Lactobacillales</taxon>
        <taxon>Lactobacillaceae</taxon>
        <taxon>Ligilactobacillus</taxon>
    </lineage>
</organism>
<evidence type="ECO:0000313" key="1">
    <source>
        <dbReference type="EMBL" id="ETA73751.1"/>
    </source>
</evidence>
<keyword evidence="1" id="KW-0723">Serine/threonine-protein kinase</keyword>
<sequence>MTDSLYSTEKETEMFKKQVKELQEMSPLVNNAFIAKKIGVSLGTITRIMNDVLLIAPKYRERWEFAYPIVYREVSEVKDLSLEKVKAVLLEKFEEDKDGFSRTVGRQKRSIKQYIKKFATHKALLVWYYRIFNLPDTDTYTLYQREKENQGKNVLKELSEIGFNNRTIKLCAGKVPTKQEQNAVDLYECYQLAQKCLNKFGSLKEVCQNVKITPAKVSHVKDKYDYNNDEMLLALLLFDKWRYAYKAKASNLAS</sequence>
<dbReference type="PATRIC" id="fig|1392007.3.peg.1410"/>
<keyword evidence="1" id="KW-0808">Transferase</keyword>
<comment type="caution">
    <text evidence="1">The sequence shown here is derived from an EMBL/GenBank/DDBJ whole genome shotgun (WGS) entry which is preliminary data.</text>
</comment>
<keyword evidence="2" id="KW-1185">Reference proteome</keyword>
<dbReference type="Proteomes" id="UP000018559">
    <property type="component" value="Unassembled WGS sequence"/>
</dbReference>